<dbReference type="GO" id="GO:0004618">
    <property type="term" value="F:phosphoglycerate kinase activity"/>
    <property type="evidence" value="ECO:0007669"/>
    <property type="project" value="UniProtKB-EC"/>
</dbReference>
<dbReference type="GO" id="GO:0006094">
    <property type="term" value="P:gluconeogenesis"/>
    <property type="evidence" value="ECO:0007669"/>
    <property type="project" value="TreeGrafter"/>
</dbReference>
<dbReference type="CDD" id="cd02440">
    <property type="entry name" value="AdoMet_MTases"/>
    <property type="match status" value="1"/>
</dbReference>
<evidence type="ECO:0000256" key="5">
    <source>
        <dbReference type="ARBA" id="ARBA00022679"/>
    </source>
</evidence>
<evidence type="ECO:0000256" key="9">
    <source>
        <dbReference type="ARBA" id="ARBA00022777"/>
    </source>
</evidence>
<dbReference type="PROSITE" id="PS51625">
    <property type="entry name" value="SAM_MT_TRMB"/>
    <property type="match status" value="1"/>
</dbReference>
<evidence type="ECO:0000256" key="3">
    <source>
        <dbReference type="ARBA" id="ARBA00008982"/>
    </source>
</evidence>
<evidence type="ECO:0000256" key="11">
    <source>
        <dbReference type="ARBA" id="ARBA00022842"/>
    </source>
</evidence>
<keyword evidence="11" id="KW-0460">Magnesium</keyword>
<evidence type="ECO:0000256" key="8">
    <source>
        <dbReference type="ARBA" id="ARBA00022741"/>
    </source>
</evidence>
<evidence type="ECO:0000256" key="10">
    <source>
        <dbReference type="ARBA" id="ARBA00022840"/>
    </source>
</evidence>
<dbReference type="PRINTS" id="PR00477">
    <property type="entry name" value="PHGLYCKINASE"/>
</dbReference>
<comment type="catalytic activity">
    <reaction evidence="1">
        <text>guanosine(46) in tRNA + S-adenosyl-L-methionine = N(7)-methylguanosine(46) in tRNA + S-adenosyl-L-homocysteine</text>
        <dbReference type="Rhea" id="RHEA:42708"/>
        <dbReference type="Rhea" id="RHEA-COMP:10188"/>
        <dbReference type="Rhea" id="RHEA-COMP:10189"/>
        <dbReference type="ChEBI" id="CHEBI:57856"/>
        <dbReference type="ChEBI" id="CHEBI:59789"/>
        <dbReference type="ChEBI" id="CHEBI:74269"/>
        <dbReference type="ChEBI" id="CHEBI:74480"/>
        <dbReference type="EC" id="2.1.1.33"/>
    </reaction>
</comment>
<accession>A0A9D4U3E5</accession>
<gene>
    <name evidence="14" type="ORF">GOP47_0025153</name>
</gene>
<keyword evidence="8" id="KW-0547">Nucleotide-binding</keyword>
<evidence type="ECO:0000256" key="7">
    <source>
        <dbReference type="ARBA" id="ARBA00022694"/>
    </source>
</evidence>
<dbReference type="InterPro" id="IPR003358">
    <property type="entry name" value="tRNA_(Gua-N-7)_MeTrfase_Trmb"/>
</dbReference>
<reference evidence="14" key="1">
    <citation type="submission" date="2021-01" db="EMBL/GenBank/DDBJ databases">
        <title>Adiantum capillus-veneris genome.</title>
        <authorList>
            <person name="Fang Y."/>
            <person name="Liao Q."/>
        </authorList>
    </citation>
    <scope>NUCLEOTIDE SEQUENCE</scope>
    <source>
        <strain evidence="14">H3</strain>
        <tissue evidence="14">Leaf</tissue>
    </source>
</reference>
<evidence type="ECO:0000256" key="12">
    <source>
        <dbReference type="RuleBase" id="RU000532"/>
    </source>
</evidence>
<dbReference type="Proteomes" id="UP000886520">
    <property type="component" value="Chromosome 24"/>
</dbReference>
<dbReference type="Pfam" id="PF00162">
    <property type="entry name" value="PGK"/>
    <property type="match status" value="1"/>
</dbReference>
<dbReference type="PANTHER" id="PTHR11406:SF32">
    <property type="entry name" value="PHOSPHOGLYCERATE KINASE"/>
    <property type="match status" value="1"/>
</dbReference>
<keyword evidence="4" id="KW-0489">Methyltransferase</keyword>
<dbReference type="PANTHER" id="PTHR11406">
    <property type="entry name" value="PHOSPHOGLYCERATE KINASE"/>
    <property type="match status" value="1"/>
</dbReference>
<evidence type="ECO:0000256" key="2">
    <source>
        <dbReference type="ARBA" id="ARBA00001946"/>
    </source>
</evidence>
<dbReference type="GO" id="GO:0005524">
    <property type="term" value="F:ATP binding"/>
    <property type="evidence" value="ECO:0007669"/>
    <property type="project" value="UniProtKB-KW"/>
</dbReference>
<keyword evidence="7" id="KW-0819">tRNA processing</keyword>
<dbReference type="Pfam" id="PF02390">
    <property type="entry name" value="Methyltransf_4"/>
    <property type="match status" value="1"/>
</dbReference>
<comment type="cofactor">
    <cofactor evidence="2">
        <name>Mg(2+)</name>
        <dbReference type="ChEBI" id="CHEBI:18420"/>
    </cofactor>
</comment>
<dbReference type="Gene3D" id="3.40.50.1260">
    <property type="entry name" value="Phosphoglycerate kinase, N-terminal domain"/>
    <property type="match status" value="2"/>
</dbReference>
<dbReference type="InterPro" id="IPR029063">
    <property type="entry name" value="SAM-dependent_MTases_sf"/>
</dbReference>
<dbReference type="GO" id="GO:0005829">
    <property type="term" value="C:cytosol"/>
    <property type="evidence" value="ECO:0007669"/>
    <property type="project" value="TreeGrafter"/>
</dbReference>
<evidence type="ECO:0000256" key="4">
    <source>
        <dbReference type="ARBA" id="ARBA00022603"/>
    </source>
</evidence>
<dbReference type="GO" id="GO:0043531">
    <property type="term" value="F:ADP binding"/>
    <property type="evidence" value="ECO:0007669"/>
    <property type="project" value="TreeGrafter"/>
</dbReference>
<dbReference type="SUPFAM" id="SSF53335">
    <property type="entry name" value="S-adenosyl-L-methionine-dependent methyltransferases"/>
    <property type="match status" value="1"/>
</dbReference>
<evidence type="ECO:0000313" key="14">
    <source>
        <dbReference type="EMBL" id="KAI5060733.1"/>
    </source>
</evidence>
<keyword evidence="9 12" id="KW-0418">Kinase</keyword>
<comment type="similarity">
    <text evidence="3 12">Belongs to the phosphoglycerate kinase family.</text>
</comment>
<proteinExistence type="inferred from homology"/>
<keyword evidence="6" id="KW-0949">S-adenosyl-L-methionine</keyword>
<protein>
    <recommendedName>
        <fullName evidence="12">Phosphoglycerate kinase</fullName>
        <ecNumber evidence="12">2.7.2.3</ecNumber>
    </recommendedName>
</protein>
<dbReference type="AlphaFoldDB" id="A0A9D4U3E5"/>
<evidence type="ECO:0000256" key="6">
    <source>
        <dbReference type="ARBA" id="ARBA00022691"/>
    </source>
</evidence>
<dbReference type="SUPFAM" id="SSF53748">
    <property type="entry name" value="Phosphoglycerate kinase"/>
    <property type="match status" value="1"/>
</dbReference>
<sequence length="677" mass="74413">MARCLLDVNKEFVLFSSSFPTGRSLSSSFGRKVHFLRASSKQTLLEANQGCFELFSIRSFKSVDRRVHRKEERRRGWDTLREYPREDLLGKAVLVRLDLSACIDEVDGLNEEAILTAIPTLSYLISAGARIVITSHWPTLECSNKASNIELIAGCFSQHLGKTVSTINAVKGGAVQNAITTLSNGDLLLLGNLEQYKEELSNDKEYSKELAANIDVLVNDAFSIAHRILASTVGVTCFTSARLAGLQLEKELLFLTKATSTPAHPFVAIIGGSRLSQTLNVLNELLKTCSSIVITGSIVFMFFKALGYRCFSSFTEDALVPDVVKFLNSAAAQKVDVILPLDLLCIKEGFSHATFRPDNVPEGWVPVSVGQSTLERIENALLGSKMALWIGPLSLSNIVEDNNVSKSLAKIFSKISRQGCITIVGGRQATSAIRADGESGLISHISTGGAAFMEFLKGMNLPAVSALDFACPGKLEWERIYSCPSLPLVIDVGCGNGLFILRMARTSVGSLNFLGLEVRKKLVDQCLTSVTDDQADNVHFVEADAATMFKRIVSSYPGKIILVAIQCPVPNFTNTETRRRMVQKQLVEQILHTISTDGKIFLQSDVKSVAMQLRKDFLEYEKGRLRMSIEHHDAAKCDSEGWLLTNPLGVSSDWEDHVLQRGDQMFRVLLSCFSNSH</sequence>
<dbReference type="EMBL" id="JABFUD020000024">
    <property type="protein sequence ID" value="KAI5060733.1"/>
    <property type="molecule type" value="Genomic_DNA"/>
</dbReference>
<organism evidence="14 15">
    <name type="scientific">Adiantum capillus-veneris</name>
    <name type="common">Maidenhair fern</name>
    <dbReference type="NCBI Taxonomy" id="13818"/>
    <lineage>
        <taxon>Eukaryota</taxon>
        <taxon>Viridiplantae</taxon>
        <taxon>Streptophyta</taxon>
        <taxon>Embryophyta</taxon>
        <taxon>Tracheophyta</taxon>
        <taxon>Polypodiopsida</taxon>
        <taxon>Polypodiidae</taxon>
        <taxon>Polypodiales</taxon>
        <taxon>Pteridineae</taxon>
        <taxon>Pteridaceae</taxon>
        <taxon>Vittarioideae</taxon>
        <taxon>Adiantum</taxon>
    </lineage>
</organism>
<comment type="catalytic activity">
    <reaction evidence="12">
        <text>(2R)-3-phosphoglycerate + ATP = (2R)-3-phospho-glyceroyl phosphate + ADP</text>
        <dbReference type="Rhea" id="RHEA:14801"/>
        <dbReference type="ChEBI" id="CHEBI:30616"/>
        <dbReference type="ChEBI" id="CHEBI:57604"/>
        <dbReference type="ChEBI" id="CHEBI:58272"/>
        <dbReference type="ChEBI" id="CHEBI:456216"/>
        <dbReference type="EC" id="2.7.2.3"/>
    </reaction>
</comment>
<dbReference type="InterPro" id="IPR015824">
    <property type="entry name" value="Phosphoglycerate_kinase_N"/>
</dbReference>
<keyword evidence="10" id="KW-0067">ATP-binding</keyword>
<dbReference type="GO" id="GO:0006096">
    <property type="term" value="P:glycolytic process"/>
    <property type="evidence" value="ECO:0007669"/>
    <property type="project" value="InterPro"/>
</dbReference>
<dbReference type="GO" id="GO:0008176">
    <property type="term" value="F:tRNA (guanine(46)-N7)-methyltransferase activity"/>
    <property type="evidence" value="ECO:0007669"/>
    <property type="project" value="UniProtKB-EC"/>
</dbReference>
<dbReference type="InterPro" id="IPR001576">
    <property type="entry name" value="Phosphoglycerate_kinase"/>
</dbReference>
<evidence type="ECO:0000256" key="13">
    <source>
        <dbReference type="RuleBase" id="RU000696"/>
    </source>
</evidence>
<name>A0A9D4U3E5_ADICA</name>
<dbReference type="EC" id="2.7.2.3" evidence="12"/>
<evidence type="ECO:0000313" key="15">
    <source>
        <dbReference type="Proteomes" id="UP000886520"/>
    </source>
</evidence>
<dbReference type="OrthoDB" id="275353at2759"/>
<keyword evidence="5 12" id="KW-0808">Transferase</keyword>
<comment type="subunit">
    <text evidence="13">Monomer.</text>
</comment>
<comment type="caution">
    <text evidence="14">The sequence shown here is derived from an EMBL/GenBank/DDBJ whole genome shotgun (WGS) entry which is preliminary data.</text>
</comment>
<keyword evidence="15" id="KW-1185">Reference proteome</keyword>
<evidence type="ECO:0000256" key="1">
    <source>
        <dbReference type="ARBA" id="ARBA00000142"/>
    </source>
</evidence>
<dbReference type="InterPro" id="IPR036043">
    <property type="entry name" value="Phosphoglycerate_kinase_sf"/>
</dbReference>
<dbReference type="Gene3D" id="3.40.50.150">
    <property type="entry name" value="Vaccinia Virus protein VP39"/>
    <property type="match status" value="1"/>
</dbReference>